<evidence type="ECO:0000256" key="6">
    <source>
        <dbReference type="ARBA" id="ARBA00022989"/>
    </source>
</evidence>
<comment type="caution">
    <text evidence="9">The sequence shown here is derived from an EMBL/GenBank/DDBJ whole genome shotgun (WGS) entry which is preliminary data.</text>
</comment>
<keyword evidence="5 8" id="KW-0812">Transmembrane</keyword>
<evidence type="ECO:0000256" key="3">
    <source>
        <dbReference type="ARBA" id="ARBA00022448"/>
    </source>
</evidence>
<protein>
    <submittedName>
        <fullName evidence="9">Iron chelate uptake ABC transporter family permease subunit</fullName>
    </submittedName>
</protein>
<proteinExistence type="inferred from homology"/>
<feature type="transmembrane region" description="Helical" evidence="8">
    <location>
        <begin position="225"/>
        <end position="252"/>
    </location>
</feature>
<dbReference type="EMBL" id="JBEZFP010000077">
    <property type="protein sequence ID" value="MEU8137001.1"/>
    <property type="molecule type" value="Genomic_DNA"/>
</dbReference>
<comment type="similarity">
    <text evidence="2">Belongs to the binding-protein-dependent transport system permease family. FecCD subfamily.</text>
</comment>
<accession>A0ABV3DMU5</accession>
<dbReference type="RefSeq" id="WP_358358311.1">
    <property type="nucleotide sequence ID" value="NZ_JBEZFP010000077.1"/>
</dbReference>
<feature type="transmembrane region" description="Helical" evidence="8">
    <location>
        <begin position="293"/>
        <end position="313"/>
    </location>
</feature>
<evidence type="ECO:0000256" key="4">
    <source>
        <dbReference type="ARBA" id="ARBA00022475"/>
    </source>
</evidence>
<feature type="transmembrane region" description="Helical" evidence="8">
    <location>
        <begin position="84"/>
        <end position="106"/>
    </location>
</feature>
<reference evidence="9 10" key="1">
    <citation type="submission" date="2024-06" db="EMBL/GenBank/DDBJ databases">
        <title>The Natural Products Discovery Center: Release of the First 8490 Sequenced Strains for Exploring Actinobacteria Biosynthetic Diversity.</title>
        <authorList>
            <person name="Kalkreuter E."/>
            <person name="Kautsar S.A."/>
            <person name="Yang D."/>
            <person name="Bader C.D."/>
            <person name="Teijaro C.N."/>
            <person name="Fluegel L."/>
            <person name="Davis C.M."/>
            <person name="Simpson J.R."/>
            <person name="Lauterbach L."/>
            <person name="Steele A.D."/>
            <person name="Gui C."/>
            <person name="Meng S."/>
            <person name="Li G."/>
            <person name="Viehrig K."/>
            <person name="Ye F."/>
            <person name="Su P."/>
            <person name="Kiefer A.F."/>
            <person name="Nichols A."/>
            <person name="Cepeda A.J."/>
            <person name="Yan W."/>
            <person name="Fan B."/>
            <person name="Jiang Y."/>
            <person name="Adhikari A."/>
            <person name="Zheng C.-J."/>
            <person name="Schuster L."/>
            <person name="Cowan T.M."/>
            <person name="Smanski M.J."/>
            <person name="Chevrette M.G."/>
            <person name="De Carvalho L.P.S."/>
            <person name="Shen B."/>
        </authorList>
    </citation>
    <scope>NUCLEOTIDE SEQUENCE [LARGE SCALE GENOMIC DNA]</scope>
    <source>
        <strain evidence="9 10">NPDC048946</strain>
    </source>
</reference>
<feature type="transmembrane region" description="Helical" evidence="8">
    <location>
        <begin position="264"/>
        <end position="281"/>
    </location>
</feature>
<evidence type="ECO:0000256" key="1">
    <source>
        <dbReference type="ARBA" id="ARBA00004651"/>
    </source>
</evidence>
<evidence type="ECO:0000256" key="8">
    <source>
        <dbReference type="SAM" id="Phobius"/>
    </source>
</evidence>
<dbReference type="Gene3D" id="1.10.3470.10">
    <property type="entry name" value="ABC transporter involved in vitamin B12 uptake, BtuC"/>
    <property type="match status" value="1"/>
</dbReference>
<keyword evidence="10" id="KW-1185">Reference proteome</keyword>
<evidence type="ECO:0000313" key="10">
    <source>
        <dbReference type="Proteomes" id="UP001551482"/>
    </source>
</evidence>
<feature type="transmembrane region" description="Helical" evidence="8">
    <location>
        <begin position="137"/>
        <end position="158"/>
    </location>
</feature>
<dbReference type="PANTHER" id="PTHR30472:SF1">
    <property type="entry name" value="FE(3+) DICITRATE TRANSPORT SYSTEM PERMEASE PROTEIN FECC-RELATED"/>
    <property type="match status" value="1"/>
</dbReference>
<dbReference type="PANTHER" id="PTHR30472">
    <property type="entry name" value="FERRIC ENTEROBACTIN TRANSPORT SYSTEM PERMEASE PROTEIN"/>
    <property type="match status" value="1"/>
</dbReference>
<dbReference type="Pfam" id="PF01032">
    <property type="entry name" value="FecCD"/>
    <property type="match status" value="1"/>
</dbReference>
<dbReference type="InterPro" id="IPR037294">
    <property type="entry name" value="ABC_BtuC-like"/>
</dbReference>
<feature type="transmembrane region" description="Helical" evidence="8">
    <location>
        <begin position="112"/>
        <end position="130"/>
    </location>
</feature>
<name>A0ABV3DMU5_9ACTN</name>
<gene>
    <name evidence="9" type="ORF">AB0C36_26240</name>
</gene>
<dbReference type="CDD" id="cd06550">
    <property type="entry name" value="TM_ABC_iron-siderophores_like"/>
    <property type="match status" value="1"/>
</dbReference>
<feature type="transmembrane region" description="Helical" evidence="8">
    <location>
        <begin position="55"/>
        <end position="72"/>
    </location>
</feature>
<sequence length="321" mass="32543">MLLLVGLVALLTVVCGLSLAMGARSIPLGDVWRALTDPAGRDTDLTIRDIRVPRTVLGICVGAALGVAGALTQTLTRNPLAEPGLLGITQGAGFAVTVGATTGIAGRQDVQVSLALAGALVAGVVVHAVGRTSPLRLVLAGVALGSVLTGVSLSLRILDPDAFDHYRFWSVGSLAGREQVPLLLPVLLIVGALIGAFLLTGALNTLALGEDVAHGLGAHVVRTRVAVLAVVTVLAGTATAVAGPIAFLGLMVPHIVRRPAGGSVPWLLAYSALLGPVLLLASDVTGRLLLPTGEVPVAVVTAFFGAPVLIWAVRRYEGSAL</sequence>
<feature type="transmembrane region" description="Helical" evidence="8">
    <location>
        <begin position="182"/>
        <end position="204"/>
    </location>
</feature>
<evidence type="ECO:0000256" key="2">
    <source>
        <dbReference type="ARBA" id="ARBA00007935"/>
    </source>
</evidence>
<organism evidence="9 10">
    <name type="scientific">Streptodolium elevatio</name>
    <dbReference type="NCBI Taxonomy" id="3157996"/>
    <lineage>
        <taxon>Bacteria</taxon>
        <taxon>Bacillati</taxon>
        <taxon>Actinomycetota</taxon>
        <taxon>Actinomycetes</taxon>
        <taxon>Kitasatosporales</taxon>
        <taxon>Streptomycetaceae</taxon>
        <taxon>Streptodolium</taxon>
    </lineage>
</organism>
<dbReference type="InterPro" id="IPR000522">
    <property type="entry name" value="ABC_transptr_permease_BtuC"/>
</dbReference>
<dbReference type="Proteomes" id="UP001551482">
    <property type="component" value="Unassembled WGS sequence"/>
</dbReference>
<keyword evidence="6 8" id="KW-1133">Transmembrane helix</keyword>
<evidence type="ECO:0000313" key="9">
    <source>
        <dbReference type="EMBL" id="MEU8137001.1"/>
    </source>
</evidence>
<keyword evidence="7 8" id="KW-0472">Membrane</keyword>
<keyword evidence="3" id="KW-0813">Transport</keyword>
<evidence type="ECO:0000256" key="7">
    <source>
        <dbReference type="ARBA" id="ARBA00023136"/>
    </source>
</evidence>
<keyword evidence="4" id="KW-1003">Cell membrane</keyword>
<dbReference type="SUPFAM" id="SSF81345">
    <property type="entry name" value="ABC transporter involved in vitamin B12 uptake, BtuC"/>
    <property type="match status" value="1"/>
</dbReference>
<evidence type="ECO:0000256" key="5">
    <source>
        <dbReference type="ARBA" id="ARBA00022692"/>
    </source>
</evidence>
<comment type="subcellular location">
    <subcellularLocation>
        <location evidence="1">Cell membrane</location>
        <topology evidence="1">Multi-pass membrane protein</topology>
    </subcellularLocation>
</comment>